<evidence type="ECO:0000256" key="3">
    <source>
        <dbReference type="PROSITE-ProRule" id="PRU00339"/>
    </source>
</evidence>
<dbReference type="PROSITE" id="PS51257">
    <property type="entry name" value="PROKAR_LIPOPROTEIN"/>
    <property type="match status" value="1"/>
</dbReference>
<sequence length="584" mass="65247">MRKQLDVRNFIILTVISVSSLVSGCADAELPMVSETNAASLAVADDVVRSPSISDGQKMYHVMAAEMYRLQGDDANATLHYERALPGNTDPELARVATETAAQTEYLDKAIASAKQWVALGGDLVESRQYLALLLLRDNQFDASAKQLNHIYQLISEGDHDGLSFLASLISLESHQKQAFKAFETYVKSYNDTPLAQLKLASVALDQRSYSEVISRVDALKGGLTPEENAEANVLRSKALYKQGREEESLDVMSNLVTSPDVDDVSRLEYARLLMLNDDQQGAIDQLSIIYQNSPGNLEVLKSLVALHIAQGQYVQAEKNARILAENVVYENLAHHFLAEIHESRNEMDAALREYRDVGEGQYFSSAQRRISELLVEQYSLDIAEEWLQGQRESAVSPDQKLLYWRLEAELLVKYGDAQGAVGAFEKAYQIDPNNSNMNYQFAIIAQSIGQIERAEDLLAEIIVREPANADALNALGFMLLEKTDRLEDAAAYISKAHELRPEDVAIIDSLGWLKYKQGDLKGAMSLLMSAYEQSEDPEIASHLIQVMIMQGQQQEAKALLVRMIQQYPDDERLKSMQKKIFDI</sequence>
<evidence type="ECO:0000313" key="7">
    <source>
        <dbReference type="Proteomes" id="UP000245539"/>
    </source>
</evidence>
<dbReference type="SUPFAM" id="SSF48452">
    <property type="entry name" value="TPR-like"/>
    <property type="match status" value="2"/>
</dbReference>
<dbReference type="InterPro" id="IPR051012">
    <property type="entry name" value="CellSynth/LPSAsmb/PSIAsmb"/>
</dbReference>
<dbReference type="Proteomes" id="UP000245539">
    <property type="component" value="Unassembled WGS sequence"/>
</dbReference>
<dbReference type="PANTHER" id="PTHR45586">
    <property type="entry name" value="TPR REPEAT-CONTAINING PROTEIN PA4667"/>
    <property type="match status" value="1"/>
</dbReference>
<evidence type="ECO:0000256" key="4">
    <source>
        <dbReference type="SAM" id="SignalP"/>
    </source>
</evidence>
<proteinExistence type="predicted"/>
<gene>
    <name evidence="6" type="ORF">DKW60_06975</name>
</gene>
<keyword evidence="2 3" id="KW-0802">TPR repeat</keyword>
<evidence type="ECO:0000313" key="6">
    <source>
        <dbReference type="EMBL" id="PWQ99166.1"/>
    </source>
</evidence>
<dbReference type="PANTHER" id="PTHR45586:SF1">
    <property type="entry name" value="LIPOPOLYSACCHARIDE ASSEMBLY PROTEIN B"/>
    <property type="match status" value="1"/>
</dbReference>
<dbReference type="Pfam" id="PF23914">
    <property type="entry name" value="TPR_CcmH_CycH"/>
    <property type="match status" value="1"/>
</dbReference>
<evidence type="ECO:0000256" key="1">
    <source>
        <dbReference type="ARBA" id="ARBA00022737"/>
    </source>
</evidence>
<dbReference type="AlphaFoldDB" id="A0A317CKZ4"/>
<dbReference type="OrthoDB" id="7637125at2"/>
<evidence type="ECO:0000259" key="5">
    <source>
        <dbReference type="Pfam" id="PF23914"/>
    </source>
</evidence>
<feature type="signal peptide" evidence="4">
    <location>
        <begin position="1"/>
        <end position="28"/>
    </location>
</feature>
<accession>A0A317CKZ4</accession>
<dbReference type="Gene3D" id="1.25.40.10">
    <property type="entry name" value="Tetratricopeptide repeat domain"/>
    <property type="match status" value="3"/>
</dbReference>
<dbReference type="Pfam" id="PF14559">
    <property type="entry name" value="TPR_19"/>
    <property type="match status" value="1"/>
</dbReference>
<feature type="repeat" description="TPR" evidence="3">
    <location>
        <begin position="402"/>
        <end position="435"/>
    </location>
</feature>
<evidence type="ECO:0000256" key="2">
    <source>
        <dbReference type="ARBA" id="ARBA00022803"/>
    </source>
</evidence>
<dbReference type="EMBL" id="QGKM01000013">
    <property type="protein sequence ID" value="PWQ99166.1"/>
    <property type="molecule type" value="Genomic_DNA"/>
</dbReference>
<feature type="domain" description="Cytochrome c-type biogenesis protein H TPR" evidence="5">
    <location>
        <begin position="405"/>
        <end position="503"/>
    </location>
</feature>
<feature type="chain" id="PRO_5016266304" description="Cytochrome c-type biogenesis protein H TPR domain-containing protein" evidence="4">
    <location>
        <begin position="29"/>
        <end position="584"/>
    </location>
</feature>
<comment type="caution">
    <text evidence="6">The sequence shown here is derived from an EMBL/GenBank/DDBJ whole genome shotgun (WGS) entry which is preliminary data.</text>
</comment>
<dbReference type="RefSeq" id="WP_109836927.1">
    <property type="nucleotide sequence ID" value="NZ_QGKM01000013.1"/>
</dbReference>
<dbReference type="SMART" id="SM00028">
    <property type="entry name" value="TPR"/>
    <property type="match status" value="4"/>
</dbReference>
<keyword evidence="7" id="KW-1185">Reference proteome</keyword>
<dbReference type="PROSITE" id="PS50005">
    <property type="entry name" value="TPR"/>
    <property type="match status" value="1"/>
</dbReference>
<protein>
    <recommendedName>
        <fullName evidence="5">Cytochrome c-type biogenesis protein H TPR domain-containing protein</fullName>
    </recommendedName>
</protein>
<dbReference type="InterPro" id="IPR019734">
    <property type="entry name" value="TPR_rpt"/>
</dbReference>
<name>A0A317CKZ4_9GAMM</name>
<dbReference type="InterPro" id="IPR011990">
    <property type="entry name" value="TPR-like_helical_dom_sf"/>
</dbReference>
<keyword evidence="1" id="KW-0677">Repeat</keyword>
<reference evidence="6 7" key="1">
    <citation type="submission" date="2018-05" db="EMBL/GenBank/DDBJ databases">
        <title>Leucothrix arctica sp. nov., isolated from Arctic seawater.</title>
        <authorList>
            <person name="Choi A."/>
            <person name="Baek K."/>
        </authorList>
    </citation>
    <scope>NUCLEOTIDE SEQUENCE [LARGE SCALE GENOMIC DNA]</scope>
    <source>
        <strain evidence="6 7">JCM 18388</strain>
    </source>
</reference>
<dbReference type="InterPro" id="IPR056413">
    <property type="entry name" value="TPR_CcmH_CycH"/>
</dbReference>
<keyword evidence="4" id="KW-0732">Signal</keyword>
<organism evidence="6 7">
    <name type="scientific">Leucothrix pacifica</name>
    <dbReference type="NCBI Taxonomy" id="1247513"/>
    <lineage>
        <taxon>Bacteria</taxon>
        <taxon>Pseudomonadati</taxon>
        <taxon>Pseudomonadota</taxon>
        <taxon>Gammaproteobacteria</taxon>
        <taxon>Thiotrichales</taxon>
        <taxon>Thiotrichaceae</taxon>
        <taxon>Leucothrix</taxon>
    </lineage>
</organism>